<dbReference type="RefSeq" id="WP_284152271.1">
    <property type="nucleotide sequence ID" value="NZ_AP025516.1"/>
</dbReference>
<reference evidence="3 4" key="1">
    <citation type="submission" date="2022-01" db="EMBL/GenBank/DDBJ databases">
        <title>Desulfofustis limnae sp. nov., a novel mesophilic sulfate-reducing bacterium isolated from marsh soil.</title>
        <authorList>
            <person name="Watanabe M."/>
            <person name="Takahashi A."/>
            <person name="Kojima H."/>
            <person name="Fukui M."/>
        </authorList>
    </citation>
    <scope>NUCLEOTIDE SEQUENCE [LARGE SCALE GENOMIC DNA]</scope>
    <source>
        <strain evidence="3 4">PPLL</strain>
    </source>
</reference>
<sequence>MNKLGILLDDRYFEHCINRPSPENPGRLRRLFPTVKERYNGSITLVAAREAHTADIERVHSGFYLSQIRNHAARNDPFSYDRDTYLMDRSLETARLAAGGCLELADKVMDAAISHGFALIRPPGHHAEPGRGMGFCILNNVAITARYLQRVYGLNRILIIDFDVHHGNGTQECFYDSDKVLFVSLHQRDLFPFSGGSDEIGSDSGLGFTVNIPVYSQFGDPEYTYLLGKLMHNLVEQYLPQIILVSAGYDGHQDDSISGTLLTTRWFQTAATLIRQCAEDLCDSRLLFVLEGGYNPESLEKSVLATIDGLLLPTTGRVGILHSERAATLLANHPLHHFWTL</sequence>
<dbReference type="InterPro" id="IPR023801">
    <property type="entry name" value="His_deacetylse_dom"/>
</dbReference>
<dbReference type="InterPro" id="IPR023696">
    <property type="entry name" value="Ureohydrolase_dom_sf"/>
</dbReference>
<evidence type="ECO:0000313" key="3">
    <source>
        <dbReference type="EMBL" id="BDD88943.1"/>
    </source>
</evidence>
<dbReference type="CDD" id="cd09992">
    <property type="entry name" value="HDAC_classII"/>
    <property type="match status" value="1"/>
</dbReference>
<dbReference type="SUPFAM" id="SSF52768">
    <property type="entry name" value="Arginase/deacetylase"/>
    <property type="match status" value="1"/>
</dbReference>
<dbReference type="PANTHER" id="PTHR10625:SF10">
    <property type="entry name" value="HISTONE DEACETYLASE HDAC1"/>
    <property type="match status" value="1"/>
</dbReference>
<dbReference type="Gene3D" id="3.40.800.20">
    <property type="entry name" value="Histone deacetylase domain"/>
    <property type="match status" value="1"/>
</dbReference>
<dbReference type="Proteomes" id="UP000830055">
    <property type="component" value="Chromosome"/>
</dbReference>
<dbReference type="Pfam" id="PF00850">
    <property type="entry name" value="Hist_deacetyl"/>
    <property type="match status" value="1"/>
</dbReference>
<dbReference type="EMBL" id="AP025516">
    <property type="protein sequence ID" value="BDD88943.1"/>
    <property type="molecule type" value="Genomic_DNA"/>
</dbReference>
<dbReference type="InterPro" id="IPR037138">
    <property type="entry name" value="His_deacetylse_dom_sf"/>
</dbReference>
<dbReference type="PRINTS" id="PR01270">
    <property type="entry name" value="HDASUPER"/>
</dbReference>
<evidence type="ECO:0000313" key="4">
    <source>
        <dbReference type="Proteomes" id="UP000830055"/>
    </source>
</evidence>
<evidence type="ECO:0000259" key="2">
    <source>
        <dbReference type="Pfam" id="PF00850"/>
    </source>
</evidence>
<name>A0ABN6M7U6_9BACT</name>
<protein>
    <submittedName>
        <fullName evidence="3">Histone deacetylase</fullName>
    </submittedName>
</protein>
<keyword evidence="4" id="KW-1185">Reference proteome</keyword>
<dbReference type="InterPro" id="IPR000286">
    <property type="entry name" value="HDACs"/>
</dbReference>
<feature type="domain" description="Histone deacetylase" evidence="2">
    <location>
        <begin position="22"/>
        <end position="308"/>
    </location>
</feature>
<evidence type="ECO:0000256" key="1">
    <source>
        <dbReference type="ARBA" id="ARBA00005947"/>
    </source>
</evidence>
<proteinExistence type="inferred from homology"/>
<accession>A0ABN6M7U6</accession>
<comment type="similarity">
    <text evidence="1">Belongs to the histone deacetylase family.</text>
</comment>
<gene>
    <name evidence="3" type="primary">acuC2</name>
    <name evidence="3" type="ORF">DPPLL_33080</name>
</gene>
<organism evidence="3 4">
    <name type="scientific">Desulfofustis limnaeus</name>
    <dbReference type="NCBI Taxonomy" id="2740163"/>
    <lineage>
        <taxon>Bacteria</taxon>
        <taxon>Pseudomonadati</taxon>
        <taxon>Thermodesulfobacteriota</taxon>
        <taxon>Desulfobulbia</taxon>
        <taxon>Desulfobulbales</taxon>
        <taxon>Desulfocapsaceae</taxon>
        <taxon>Desulfofustis</taxon>
    </lineage>
</organism>
<dbReference type="PANTHER" id="PTHR10625">
    <property type="entry name" value="HISTONE DEACETYLASE HDAC1-RELATED"/>
    <property type="match status" value="1"/>
</dbReference>